<organism evidence="2 3">
    <name type="scientific">Pseudobutyrivibrio xylanivorans</name>
    <dbReference type="NCBI Taxonomy" id="185007"/>
    <lineage>
        <taxon>Bacteria</taxon>
        <taxon>Bacillati</taxon>
        <taxon>Bacillota</taxon>
        <taxon>Clostridia</taxon>
        <taxon>Lachnospirales</taxon>
        <taxon>Lachnospiraceae</taxon>
        <taxon>Pseudobutyrivibrio</taxon>
    </lineage>
</organism>
<evidence type="ECO:0000313" key="3">
    <source>
        <dbReference type="Proteomes" id="UP000473091"/>
    </source>
</evidence>
<evidence type="ECO:0008006" key="4">
    <source>
        <dbReference type="Google" id="ProtNLM"/>
    </source>
</evidence>
<feature type="transmembrane region" description="Helical" evidence="1">
    <location>
        <begin position="251"/>
        <end position="269"/>
    </location>
</feature>
<feature type="transmembrane region" description="Helical" evidence="1">
    <location>
        <begin position="7"/>
        <end position="26"/>
    </location>
</feature>
<feature type="transmembrane region" description="Helical" evidence="1">
    <location>
        <begin position="403"/>
        <end position="425"/>
    </location>
</feature>
<reference evidence="2 3" key="1">
    <citation type="submission" date="2019-09" db="EMBL/GenBank/DDBJ databases">
        <authorList>
            <person name="Pidcock S.E."/>
            <person name="Huws S.A."/>
        </authorList>
    </citation>
    <scope>NUCLEOTIDE SEQUENCE [LARGE SCALE GENOMIC DNA]</scope>
    <source>
        <strain evidence="2 3">MZ8</strain>
    </source>
</reference>
<feature type="transmembrane region" description="Helical" evidence="1">
    <location>
        <begin position="331"/>
        <end position="348"/>
    </location>
</feature>
<keyword evidence="1" id="KW-1133">Transmembrane helix</keyword>
<dbReference type="Proteomes" id="UP000473091">
    <property type="component" value="Unassembled WGS sequence"/>
</dbReference>
<reference evidence="2 3" key="2">
    <citation type="submission" date="2020-03" db="EMBL/GenBank/DDBJ databases">
        <title>Investigating the evolutionary divergence of the Butyrivibrio group.</title>
        <authorList>
            <person name="Skvortsov T."/>
            <person name="Santos F.G."/>
            <person name="Ting K.S."/>
            <person name="Creevey C.J."/>
        </authorList>
    </citation>
    <scope>NUCLEOTIDE SEQUENCE [LARGE SCALE GENOMIC DNA]</scope>
    <source>
        <strain evidence="2 3">MZ8</strain>
    </source>
</reference>
<feature type="transmembrane region" description="Helical" evidence="1">
    <location>
        <begin position="693"/>
        <end position="713"/>
    </location>
</feature>
<feature type="transmembrane region" description="Helical" evidence="1">
    <location>
        <begin position="190"/>
        <end position="210"/>
    </location>
</feature>
<feature type="transmembrane region" description="Helical" evidence="1">
    <location>
        <begin position="162"/>
        <end position="183"/>
    </location>
</feature>
<dbReference type="EMBL" id="VTVE01000003">
    <property type="protein sequence ID" value="NEX02273.1"/>
    <property type="molecule type" value="Genomic_DNA"/>
</dbReference>
<name>A0A6M0LJZ2_PSEXY</name>
<proteinExistence type="predicted"/>
<evidence type="ECO:0000313" key="2">
    <source>
        <dbReference type="EMBL" id="NEX02273.1"/>
    </source>
</evidence>
<dbReference type="AlphaFoldDB" id="A0A6M0LJZ2"/>
<feature type="transmembrane region" description="Helical" evidence="1">
    <location>
        <begin position="504"/>
        <end position="522"/>
    </location>
</feature>
<feature type="transmembrane region" description="Helical" evidence="1">
    <location>
        <begin position="542"/>
        <end position="564"/>
    </location>
</feature>
<protein>
    <recommendedName>
        <fullName evidence="4">Membrane protein 6-pyruvoyl-tetrahydropterin synthase-related domain-containing protein</fullName>
    </recommendedName>
</protein>
<accession>A0A6M0LJZ2</accession>
<feature type="transmembrane region" description="Helical" evidence="1">
    <location>
        <begin position="306"/>
        <end position="324"/>
    </location>
</feature>
<keyword evidence="1" id="KW-0472">Membrane</keyword>
<keyword evidence="1" id="KW-0812">Transmembrane</keyword>
<feature type="transmembrane region" description="Helical" evidence="1">
    <location>
        <begin position="470"/>
        <end position="492"/>
    </location>
</feature>
<comment type="caution">
    <text evidence="2">The sequence shown here is derived from an EMBL/GenBank/DDBJ whole genome shotgun (WGS) entry which is preliminary data.</text>
</comment>
<evidence type="ECO:0000256" key="1">
    <source>
        <dbReference type="SAM" id="Phobius"/>
    </source>
</evidence>
<feature type="transmembrane region" description="Helical" evidence="1">
    <location>
        <begin position="360"/>
        <end position="391"/>
    </location>
</feature>
<gene>
    <name evidence="2" type="ORF">F0Q01_10330</name>
</gene>
<feature type="transmembrane region" description="Helical" evidence="1">
    <location>
        <begin position="276"/>
        <end position="294"/>
    </location>
</feature>
<dbReference type="RefSeq" id="WP_090488684.1">
    <property type="nucleotide sequence ID" value="NZ_VTVE01000003.1"/>
</dbReference>
<feature type="transmembrane region" description="Helical" evidence="1">
    <location>
        <begin position="573"/>
        <end position="592"/>
    </location>
</feature>
<sequence length="721" mass="80550">MTKKKKLIVYFVEIIIGIVFCGLMIYKGTHCSQVNIDLARFASDYIGYNDGAWSVSGGSIESDEKIVLLYGPYETIKPGSYSVTLDYTADSKMTCRLFSAERNEFIHAGDFYLSPNKYQVTYNFYVTQSIYDLEIRIVDYSGDEAFTLSGASIGSTTRDMRVLVFTWIAFCLIFDFFAFSKFFKNNRNTVLALLAIAFAGTVAYMFPGIAPGHDFPYHILRIEGIADGLRSGQFPVRMHSVFMDGFGYPNGVFYGDVFLYIPAILRIIGFSINTCYKLYVFGVALLTAATTYFMGRRVFAHEKTAVVVALAYVTCSYRLVDVFVRSAVGEYTALAFYPVVAAAIWQLYTGKDSERDYKSISLTLALGMLGLLYTHVLSTEMVCIVLVVVALCQYKKTFTKETIICYLRAIGIFAVAGLAFIVPFLDYYSRVATEIKATNGSVKLIQSRGAYISDLFAVFRDFYGEGEDYVAIRMQITPGLVFMAVLIVAVYLMLAKKATKEIKGLTIGTLILLFISTNLFPWNKLAFASKFLNVFAQIQYPWRYIGIAIVFLAILLGLILEYFIENEFYSEKIYAVVVAMALVSVAVFVGSAEDNATGVTKYYDTAQLDRGAGAIGYGEYLIEGTDTSDLFGINLYKGDLSAIDIPKYNYPYYKAFDDNGKELAISNGINNRIRVSVEITYNGDVTVKFVEPILWRIAEIISLIGVVGLIILYKRGAFGRK</sequence>